<evidence type="ECO:0000313" key="12">
    <source>
        <dbReference type="EMBL" id="GGF83927.1"/>
    </source>
</evidence>
<sequence>MIVPAGRPLDVFIVAGEESGDVLGSALMGALHRQAPHGVTFSGVGGWRMAAHGLHTQFPMDDLTAMGFGQVIGKLPTILKRMRETVEAILRQPPDVLVLVDAPDFTHRVAARVRKRNPKIPIVKYVSPTVWAWRAGRAKAMRPYTDRLMALLPFEPDVHARLGGPVTDYVGHPLLEQLSDLRPGPVEAERRAAAPPLVLVLPGSRRSELERLGAVFGAALGLAAQRQEMELVLPTLPRLKAKVEAMVADWPVKVRIITDPDEKHAAFRQARAALAASGTVTLELALAGVPTVAAYKVAAWEAKIAPYLLYIDTAILTNLVLGEKVVPEFIQHDCTPEKLAAMLGEVLADGPARTRQLEGFAKLDVVMGASDAPPSERAASVVLEAARPRA</sequence>
<evidence type="ECO:0000256" key="3">
    <source>
        <dbReference type="ARBA" id="ARBA00012687"/>
    </source>
</evidence>
<dbReference type="Pfam" id="PF02684">
    <property type="entry name" value="LpxB"/>
    <property type="match status" value="1"/>
</dbReference>
<dbReference type="InterPro" id="IPR003835">
    <property type="entry name" value="Glyco_trans_19"/>
</dbReference>
<dbReference type="EMBL" id="BMCT01000009">
    <property type="protein sequence ID" value="GGF83927.1"/>
    <property type="molecule type" value="Genomic_DNA"/>
</dbReference>
<evidence type="ECO:0000256" key="1">
    <source>
        <dbReference type="ARBA" id="ARBA00002056"/>
    </source>
</evidence>
<dbReference type="EC" id="2.4.1.182" evidence="3 11"/>
<proteinExistence type="inferred from homology"/>
<comment type="catalytic activity">
    <reaction evidence="10">
        <text>a lipid X + a UDP-2-N,3-O-bis[(3R)-3-hydroxyacyl]-alpha-D-glucosamine = a lipid A disaccharide + UDP + H(+)</text>
        <dbReference type="Rhea" id="RHEA:67828"/>
        <dbReference type="ChEBI" id="CHEBI:15378"/>
        <dbReference type="ChEBI" id="CHEBI:58223"/>
        <dbReference type="ChEBI" id="CHEBI:137748"/>
        <dbReference type="ChEBI" id="CHEBI:176338"/>
        <dbReference type="ChEBI" id="CHEBI:176343"/>
        <dbReference type="EC" id="2.4.1.182"/>
    </reaction>
</comment>
<dbReference type="GO" id="GO:0005543">
    <property type="term" value="F:phospholipid binding"/>
    <property type="evidence" value="ECO:0007669"/>
    <property type="project" value="TreeGrafter"/>
</dbReference>
<comment type="similarity">
    <text evidence="2">Belongs to the LpxB family.</text>
</comment>
<dbReference type="PANTHER" id="PTHR30372">
    <property type="entry name" value="LIPID-A-DISACCHARIDE SYNTHASE"/>
    <property type="match status" value="1"/>
</dbReference>
<keyword evidence="6" id="KW-0441">Lipid A biosynthesis</keyword>
<keyword evidence="5" id="KW-0444">Lipid biosynthesis</keyword>
<reference evidence="12" key="1">
    <citation type="journal article" date="2014" name="Int. J. Syst. Evol. Microbiol.">
        <title>Complete genome sequence of Corynebacterium casei LMG S-19264T (=DSM 44701T), isolated from a smear-ripened cheese.</title>
        <authorList>
            <consortium name="US DOE Joint Genome Institute (JGI-PGF)"/>
            <person name="Walter F."/>
            <person name="Albersmeier A."/>
            <person name="Kalinowski J."/>
            <person name="Ruckert C."/>
        </authorList>
    </citation>
    <scope>NUCLEOTIDE SEQUENCE</scope>
    <source>
        <strain evidence="12">CCM 7897</strain>
    </source>
</reference>
<dbReference type="SUPFAM" id="SSF53756">
    <property type="entry name" value="UDP-Glycosyltransferase/glycogen phosphorylase"/>
    <property type="match status" value="1"/>
</dbReference>
<keyword evidence="7" id="KW-0328">Glycosyltransferase</keyword>
<evidence type="ECO:0000256" key="6">
    <source>
        <dbReference type="ARBA" id="ARBA00022556"/>
    </source>
</evidence>
<evidence type="ECO:0000256" key="8">
    <source>
        <dbReference type="ARBA" id="ARBA00022679"/>
    </source>
</evidence>
<keyword evidence="13" id="KW-1185">Reference proteome</keyword>
<evidence type="ECO:0000256" key="2">
    <source>
        <dbReference type="ARBA" id="ARBA00007868"/>
    </source>
</evidence>
<dbReference type="PANTHER" id="PTHR30372:SF4">
    <property type="entry name" value="LIPID-A-DISACCHARIDE SYNTHASE, MITOCHONDRIAL-RELATED"/>
    <property type="match status" value="1"/>
</dbReference>
<dbReference type="AlphaFoldDB" id="A0A917CCD6"/>
<dbReference type="RefSeq" id="WP_188583588.1">
    <property type="nucleotide sequence ID" value="NZ_BMCT01000009.1"/>
</dbReference>
<name>A0A917CCD6_9HYPH</name>
<evidence type="ECO:0000256" key="7">
    <source>
        <dbReference type="ARBA" id="ARBA00022676"/>
    </source>
</evidence>
<dbReference type="GO" id="GO:0009245">
    <property type="term" value="P:lipid A biosynthetic process"/>
    <property type="evidence" value="ECO:0007669"/>
    <property type="project" value="UniProtKB-UniRule"/>
</dbReference>
<keyword evidence="9" id="KW-0443">Lipid metabolism</keyword>
<comment type="function">
    <text evidence="1">Condensation of UDP-2,3-diacylglucosamine and 2,3-diacylglucosamine-1-phosphate to form lipid A disaccharide, a precursor of lipid A, a phosphorylated glycolipid that anchors the lipopolysaccharide to the outer membrane of the cell.</text>
</comment>
<evidence type="ECO:0000256" key="4">
    <source>
        <dbReference type="ARBA" id="ARBA00020902"/>
    </source>
</evidence>
<dbReference type="GO" id="GO:0008915">
    <property type="term" value="F:lipid-A-disaccharide synthase activity"/>
    <property type="evidence" value="ECO:0007669"/>
    <property type="project" value="UniProtKB-UniRule"/>
</dbReference>
<protein>
    <recommendedName>
        <fullName evidence="4 11">Lipid-A-disaccharide synthase</fullName>
        <ecNumber evidence="3 11">2.4.1.182</ecNumber>
    </recommendedName>
</protein>
<evidence type="ECO:0000256" key="5">
    <source>
        <dbReference type="ARBA" id="ARBA00022516"/>
    </source>
</evidence>
<evidence type="ECO:0000256" key="9">
    <source>
        <dbReference type="ARBA" id="ARBA00023098"/>
    </source>
</evidence>
<organism evidence="12 13">
    <name type="scientific">Azorhizobium oxalatiphilum</name>
    <dbReference type="NCBI Taxonomy" id="980631"/>
    <lineage>
        <taxon>Bacteria</taxon>
        <taxon>Pseudomonadati</taxon>
        <taxon>Pseudomonadota</taxon>
        <taxon>Alphaproteobacteria</taxon>
        <taxon>Hyphomicrobiales</taxon>
        <taxon>Xanthobacteraceae</taxon>
        <taxon>Azorhizobium</taxon>
    </lineage>
</organism>
<dbReference type="Proteomes" id="UP000606044">
    <property type="component" value="Unassembled WGS sequence"/>
</dbReference>
<reference evidence="12" key="2">
    <citation type="submission" date="2020-09" db="EMBL/GenBank/DDBJ databases">
        <authorList>
            <person name="Sun Q."/>
            <person name="Sedlacek I."/>
        </authorList>
    </citation>
    <scope>NUCLEOTIDE SEQUENCE</scope>
    <source>
        <strain evidence="12">CCM 7897</strain>
    </source>
</reference>
<evidence type="ECO:0000313" key="13">
    <source>
        <dbReference type="Proteomes" id="UP000606044"/>
    </source>
</evidence>
<accession>A0A917CCD6</accession>
<dbReference type="GO" id="GO:0016020">
    <property type="term" value="C:membrane"/>
    <property type="evidence" value="ECO:0007669"/>
    <property type="project" value="GOC"/>
</dbReference>
<evidence type="ECO:0000256" key="10">
    <source>
        <dbReference type="ARBA" id="ARBA00048975"/>
    </source>
</evidence>
<dbReference type="NCBIfam" id="TIGR00215">
    <property type="entry name" value="lpxB"/>
    <property type="match status" value="1"/>
</dbReference>
<gene>
    <name evidence="12" type="primary">lpxB</name>
    <name evidence="12" type="ORF">GCM10007301_49920</name>
</gene>
<evidence type="ECO:0000256" key="11">
    <source>
        <dbReference type="NCBIfam" id="TIGR00215"/>
    </source>
</evidence>
<keyword evidence="8" id="KW-0808">Transferase</keyword>
<comment type="caution">
    <text evidence="12">The sequence shown here is derived from an EMBL/GenBank/DDBJ whole genome shotgun (WGS) entry which is preliminary data.</text>
</comment>